<dbReference type="PANTHER" id="PTHR43806">
    <property type="entry name" value="PEPTIDASE S8"/>
    <property type="match status" value="1"/>
</dbReference>
<evidence type="ECO:0000256" key="6">
    <source>
        <dbReference type="PROSITE-ProRule" id="PRU01240"/>
    </source>
</evidence>
<accession>A0A2C5YUN2</accession>
<dbReference type="PROSITE" id="PS00136">
    <property type="entry name" value="SUBTILASE_ASP"/>
    <property type="match status" value="1"/>
</dbReference>
<dbReference type="GO" id="GO:0006508">
    <property type="term" value="P:proteolysis"/>
    <property type="evidence" value="ECO:0007669"/>
    <property type="project" value="UniProtKB-KW"/>
</dbReference>
<evidence type="ECO:0000256" key="8">
    <source>
        <dbReference type="SAM" id="MobiDB-lite"/>
    </source>
</evidence>
<dbReference type="PANTHER" id="PTHR43806:SF11">
    <property type="entry name" value="CEREVISIN-RELATED"/>
    <property type="match status" value="1"/>
</dbReference>
<feature type="region of interest" description="Disordered" evidence="8">
    <location>
        <begin position="701"/>
        <end position="774"/>
    </location>
</feature>
<keyword evidence="3 6" id="KW-0378">Hydrolase</keyword>
<dbReference type="InterPro" id="IPR022398">
    <property type="entry name" value="Peptidase_S8_His-AS"/>
</dbReference>
<dbReference type="Proteomes" id="UP000224854">
    <property type="component" value="Unassembled WGS sequence"/>
</dbReference>
<evidence type="ECO:0000256" key="1">
    <source>
        <dbReference type="ARBA" id="ARBA00011073"/>
    </source>
</evidence>
<dbReference type="AlphaFoldDB" id="A0A2C5YUN2"/>
<feature type="compositionally biased region" description="Basic and acidic residues" evidence="8">
    <location>
        <begin position="751"/>
        <end position="768"/>
    </location>
</feature>
<evidence type="ECO:0000256" key="4">
    <source>
        <dbReference type="ARBA" id="ARBA00022825"/>
    </source>
</evidence>
<dbReference type="Gene3D" id="3.40.50.200">
    <property type="entry name" value="Peptidase S8/S53 domain"/>
    <property type="match status" value="1"/>
</dbReference>
<sequence>MASLLAQELTLHPSLPPPSVKRLKCGDAFSGLIFDSSVEHMTELQGLNGVINVWSFDDTLPFVHSLEDEAVTYSEPMTEPPASYTIHRWTGVDQLHKAGLRGHGATVAVIDTGIDYRHEALGGCFGPKCKVIGGDDLIGTHAGSEPDNDPIDTHGHGTHVSGIIAGDGPLFTGVAPDARLLAYKVFADKSGSNCAYETLIQAACSAYINGADVINVSINGFNGFSDGPWARVASRLVEKGLVVVISAGNDGTDGPFLAGAGSNGLGVISVASISVNTNSTVSMDDESTQPQSSIFTSWGPTNELLIKPDVGAPGSEILSTHLNGTYEFSSGTSMASPYVAGIAALYIGAHGGRSIHGPSFGRWLSEKIIASGRSVLWNVEGPTVMASPLQVGTGLVDAVRVLNYTTHVSSTPMALQDLPTFRHSWTVNITNNANKIVKYTFTQESQAAFEIHLGKVGLGIEPLRGLKLIKMDPEIQLPPTTRVKPGETVSVPVKFSPPKNINDDFLPIYGGKVWVNGDNGESLCVSYAGSAYDSEKAFDTMFMAEPKLEHAQPSWSFNLTEDQTDFVGIVMTMAYPCLHFRWDIFEENWSEEEWHYPPEIGKHGYIGSVRGYRPTYDDILFAPTPSIVKKAEPFPRVRLKRGTHRFWWFGTMANGTMIRPGTYTMRVAALRPRGNPQLSDHWQIARLPTVTVDRFDQSKKDRLKKWKKMEKEEERRKKEEDKKMKKWRKNQEKKWKELRKEQKKKMRKMRKEQQKKEAERNKEVEDTKWAAWRA</sequence>
<organism evidence="10 11">
    <name type="scientific">Ophiocordyceps australis</name>
    <dbReference type="NCBI Taxonomy" id="1399860"/>
    <lineage>
        <taxon>Eukaryota</taxon>
        <taxon>Fungi</taxon>
        <taxon>Dikarya</taxon>
        <taxon>Ascomycota</taxon>
        <taxon>Pezizomycotina</taxon>
        <taxon>Sordariomycetes</taxon>
        <taxon>Hypocreomycetidae</taxon>
        <taxon>Hypocreales</taxon>
        <taxon>Ophiocordycipitaceae</taxon>
        <taxon>Ophiocordyceps</taxon>
    </lineage>
</organism>
<evidence type="ECO:0000256" key="3">
    <source>
        <dbReference type="ARBA" id="ARBA00022801"/>
    </source>
</evidence>
<evidence type="ECO:0000313" key="11">
    <source>
        <dbReference type="Proteomes" id="UP000224854"/>
    </source>
</evidence>
<dbReference type="SUPFAM" id="SSF52743">
    <property type="entry name" value="Subtilisin-like"/>
    <property type="match status" value="1"/>
</dbReference>
<keyword evidence="2 6" id="KW-0645">Protease</keyword>
<feature type="active site" description="Charge relay system" evidence="5 6">
    <location>
        <position position="333"/>
    </location>
</feature>
<evidence type="ECO:0000256" key="5">
    <source>
        <dbReference type="PIRSR" id="PIRSR615500-1"/>
    </source>
</evidence>
<dbReference type="InterPro" id="IPR050131">
    <property type="entry name" value="Peptidase_S8_subtilisin-like"/>
</dbReference>
<dbReference type="InterPro" id="IPR023828">
    <property type="entry name" value="Peptidase_S8_Ser-AS"/>
</dbReference>
<name>A0A2C5YUN2_9HYPO</name>
<dbReference type="InterPro" id="IPR000209">
    <property type="entry name" value="Peptidase_S8/S53_dom"/>
</dbReference>
<comment type="similarity">
    <text evidence="1 6 7">Belongs to the peptidase S8 family.</text>
</comment>
<dbReference type="InterPro" id="IPR015500">
    <property type="entry name" value="Peptidase_S8_subtilisin-rel"/>
</dbReference>
<dbReference type="CDD" id="cd07489">
    <property type="entry name" value="Peptidases_S8_5"/>
    <property type="match status" value="1"/>
</dbReference>
<dbReference type="Pfam" id="PF00082">
    <property type="entry name" value="Peptidase_S8"/>
    <property type="match status" value="1"/>
</dbReference>
<feature type="active site" description="Charge relay system" evidence="5 6">
    <location>
        <position position="156"/>
    </location>
</feature>
<evidence type="ECO:0000259" key="9">
    <source>
        <dbReference type="Pfam" id="PF00082"/>
    </source>
</evidence>
<gene>
    <name evidence="10" type="ORF">CDD82_7793</name>
</gene>
<dbReference type="OrthoDB" id="10256524at2759"/>
<feature type="domain" description="Peptidase S8/S53" evidence="9">
    <location>
        <begin position="102"/>
        <end position="350"/>
    </location>
</feature>
<keyword evidence="4 6" id="KW-0720">Serine protease</keyword>
<dbReference type="PRINTS" id="PR00723">
    <property type="entry name" value="SUBTILISIN"/>
</dbReference>
<dbReference type="InterPro" id="IPR036852">
    <property type="entry name" value="Peptidase_S8/S53_dom_sf"/>
</dbReference>
<dbReference type="EMBL" id="NJEU01000095">
    <property type="protein sequence ID" value="PHH81808.1"/>
    <property type="molecule type" value="Genomic_DNA"/>
</dbReference>
<protein>
    <recommendedName>
        <fullName evidence="9">Peptidase S8/S53 domain-containing protein</fullName>
    </recommendedName>
</protein>
<dbReference type="PROSITE" id="PS51892">
    <property type="entry name" value="SUBTILASE"/>
    <property type="match status" value="1"/>
</dbReference>
<dbReference type="PROSITE" id="PS00138">
    <property type="entry name" value="SUBTILASE_SER"/>
    <property type="match status" value="1"/>
</dbReference>
<evidence type="ECO:0000256" key="2">
    <source>
        <dbReference type="ARBA" id="ARBA00022670"/>
    </source>
</evidence>
<comment type="caution">
    <text evidence="10">The sequence shown here is derived from an EMBL/GenBank/DDBJ whole genome shotgun (WGS) entry which is preliminary data.</text>
</comment>
<feature type="compositionally biased region" description="Basic residues" evidence="8">
    <location>
        <begin position="741"/>
        <end position="750"/>
    </location>
</feature>
<dbReference type="PROSITE" id="PS00137">
    <property type="entry name" value="SUBTILASE_HIS"/>
    <property type="match status" value="1"/>
</dbReference>
<keyword evidence="11" id="KW-1185">Reference proteome</keyword>
<feature type="compositionally biased region" description="Basic and acidic residues" evidence="8">
    <location>
        <begin position="709"/>
        <end position="740"/>
    </location>
</feature>
<evidence type="ECO:0000313" key="10">
    <source>
        <dbReference type="EMBL" id="PHH81808.1"/>
    </source>
</evidence>
<reference evidence="10 11" key="1">
    <citation type="submission" date="2017-06" db="EMBL/GenBank/DDBJ databases">
        <title>Ant-infecting Ophiocordyceps genomes reveal a high diversity of potential behavioral manipulation genes and a possible major role for enterotoxins.</title>
        <authorList>
            <person name="De Bekker C."/>
            <person name="Evans H.C."/>
            <person name="Brachmann A."/>
            <person name="Hughes D.P."/>
        </authorList>
    </citation>
    <scope>NUCLEOTIDE SEQUENCE [LARGE SCALE GENOMIC DNA]</scope>
    <source>
        <strain evidence="10 11">1348a</strain>
    </source>
</reference>
<dbReference type="InterPro" id="IPR034187">
    <property type="entry name" value="Peptidases_S8_5"/>
</dbReference>
<evidence type="ECO:0000256" key="7">
    <source>
        <dbReference type="RuleBase" id="RU003355"/>
    </source>
</evidence>
<dbReference type="InterPro" id="IPR023827">
    <property type="entry name" value="Peptidase_S8_Asp-AS"/>
</dbReference>
<proteinExistence type="inferred from homology"/>
<dbReference type="GO" id="GO:0004252">
    <property type="term" value="F:serine-type endopeptidase activity"/>
    <property type="evidence" value="ECO:0007669"/>
    <property type="project" value="UniProtKB-UniRule"/>
</dbReference>
<feature type="active site" description="Charge relay system" evidence="5 6">
    <location>
        <position position="111"/>
    </location>
</feature>